<protein>
    <submittedName>
        <fullName evidence="1">Uncharacterized protein</fullName>
    </submittedName>
</protein>
<dbReference type="RefSeq" id="WP_115737265.1">
    <property type="nucleotide sequence ID" value="NZ_JABTYD010000006.1"/>
</dbReference>
<evidence type="ECO:0000313" key="2">
    <source>
        <dbReference type="Proteomes" id="UP000257139"/>
    </source>
</evidence>
<dbReference type="AlphaFoldDB" id="A0A7Z7JFZ7"/>
<dbReference type="EMBL" id="OGUU01000049">
    <property type="protein sequence ID" value="SPC25867.1"/>
    <property type="molecule type" value="Genomic_DNA"/>
</dbReference>
<dbReference type="Proteomes" id="UP000257139">
    <property type="component" value="Unassembled WGS sequence"/>
</dbReference>
<organism evidence="1 2">
    <name type="scientific">Cupriavidus taiwanensis</name>
    <dbReference type="NCBI Taxonomy" id="164546"/>
    <lineage>
        <taxon>Bacteria</taxon>
        <taxon>Pseudomonadati</taxon>
        <taxon>Pseudomonadota</taxon>
        <taxon>Betaproteobacteria</taxon>
        <taxon>Burkholderiales</taxon>
        <taxon>Burkholderiaceae</taxon>
        <taxon>Cupriavidus</taxon>
    </lineage>
</organism>
<reference evidence="1 2" key="1">
    <citation type="submission" date="2018-01" db="EMBL/GenBank/DDBJ databases">
        <authorList>
            <person name="Clerissi C."/>
        </authorList>
    </citation>
    <scope>NUCLEOTIDE SEQUENCE [LARGE SCALE GENOMIC DNA]</scope>
    <source>
        <strain evidence="1">Cupriavidus taiwanensis STM 6021</strain>
    </source>
</reference>
<comment type="caution">
    <text evidence="1">The sequence shown here is derived from an EMBL/GenBank/DDBJ whole genome shotgun (WGS) entry which is preliminary data.</text>
</comment>
<gene>
    <name evidence="1" type="ORF">CBM2594_U20054</name>
</gene>
<sequence>MPLFNVELVYRAVIQADNAEAALAVARRDRRDIEGDCAEPRYDLAGRVRAPTDLKDGWTESDTPYGGDGSASISLLLQAAECPPDRDTRTIDMFEDVPA</sequence>
<accession>A0A7Z7JFZ7</accession>
<evidence type="ECO:0000313" key="1">
    <source>
        <dbReference type="EMBL" id="SPC25867.1"/>
    </source>
</evidence>
<proteinExistence type="predicted"/>
<name>A0A7Z7JFZ7_9BURK</name>